<reference evidence="2 3" key="1">
    <citation type="submission" date="2019-02" db="EMBL/GenBank/DDBJ databases">
        <title>Bacterial novel species Emticicia sp. 17J42-9 isolated from soil.</title>
        <authorList>
            <person name="Jung H.-Y."/>
        </authorList>
    </citation>
    <scope>NUCLEOTIDE SEQUENCE [LARGE SCALE GENOMIC DNA]</scope>
    <source>
        <strain evidence="2 3">17J42-9</strain>
    </source>
</reference>
<keyword evidence="1" id="KW-0812">Transmembrane</keyword>
<dbReference type="PANTHER" id="PTHR38454">
    <property type="entry name" value="INTEGRAL MEMBRANE PROTEIN-RELATED"/>
    <property type="match status" value="1"/>
</dbReference>
<dbReference type="AlphaFoldDB" id="A0A4Q5LX33"/>
<sequence length="825" mass="92071">MFKKYIPTILAIVGFVVISFLYASPLLQGKRLGLHDIQMASAAAKELNDFHKQTGDWGWWTNSMFSGMPSYMIVGGYPNSWSSWLGATLLGAFPVPANVLIALMLGFYVLMRVLNVNRWVSFFGSVAYAFGSYGFLFLEAGHISKIIALAFAPGVLAGFIAVFRGRYWIGIALTTLFMGLEIYANHPQITYYLFFLLGFYTIFESYLHVKKSNFSGLLKAYAIILVCIAVGVGTRGMYLWNTLVYTKETTRGKSELTLGNINRSADGLDRDYAFGQNYAFGKIETLSLLAPNFLGGSSNGNLGKSSETYKMMVGKGIDEGTALNFSSNLPLYFGPQGYTSGANYSGIIVLFFFLLSLFIVKDGLKYVVLATSVIYLFIAWGSYFSGFNYFMFDYFPYFNKFRDSKMILTLLHLCLVLGAMLGIKQIVDNNLAFKDLKKPLMYTLGGLLGIMVIGYFMLDFRSPNDDGFVKNIAQANGQEFANSLLASIIADRQSAVMSDILRSLFLLAAAAGLVWAFSTQKIKTNIFVIVLGILTIMDLILVDKRYVNNADFQPKSSIVSQSYTPSPADEQILQDTDPDFRVVDLATEQGFWSDAKISYFHKSIGGYHGAKLKRMQELYENAMVKDGKLNVPILNMLNTKYFITPGQNGEPMAQRNPDALGNAWFVNEIKVVKNADEELKSVGNFNPRTIAFVDQRYNSYLNGKSLQQDTTATIKLTEYKPNALTYESNSASNQVAVFSEVYYRGNEDWKSYVDGQETPHFRANYVLRAMVVPAGKHKIEFKFQPKSVVVGTKIDLFSSIVFVLLIVGGLVMEFRKNNAENKPKA</sequence>
<dbReference type="EMBL" id="SEWF01000032">
    <property type="protein sequence ID" value="RYU94063.1"/>
    <property type="molecule type" value="Genomic_DNA"/>
</dbReference>
<feature type="transmembrane region" description="Helical" evidence="1">
    <location>
        <begin position="406"/>
        <end position="427"/>
    </location>
</feature>
<feature type="transmembrane region" description="Helical" evidence="1">
    <location>
        <begin position="367"/>
        <end position="386"/>
    </location>
</feature>
<name>A0A4Q5LX33_9BACT</name>
<evidence type="ECO:0000313" key="3">
    <source>
        <dbReference type="Proteomes" id="UP000293162"/>
    </source>
</evidence>
<gene>
    <name evidence="2" type="ORF">EWM59_19015</name>
</gene>
<feature type="transmembrane region" description="Helical" evidence="1">
    <location>
        <begin position="341"/>
        <end position="360"/>
    </location>
</feature>
<feature type="transmembrane region" description="Helical" evidence="1">
    <location>
        <begin position="524"/>
        <end position="542"/>
    </location>
</feature>
<accession>A0A4Q5LX33</accession>
<feature type="transmembrane region" description="Helical" evidence="1">
    <location>
        <begin position="119"/>
        <end position="137"/>
    </location>
</feature>
<feature type="transmembrane region" description="Helical" evidence="1">
    <location>
        <begin position="500"/>
        <end position="517"/>
    </location>
</feature>
<feature type="transmembrane region" description="Helical" evidence="1">
    <location>
        <begin position="190"/>
        <end position="209"/>
    </location>
</feature>
<keyword evidence="3" id="KW-1185">Reference proteome</keyword>
<dbReference type="OrthoDB" id="9772884at2"/>
<feature type="transmembrane region" description="Helical" evidence="1">
    <location>
        <begin position="84"/>
        <end position="110"/>
    </location>
</feature>
<feature type="transmembrane region" description="Helical" evidence="1">
    <location>
        <begin position="796"/>
        <end position="814"/>
    </location>
</feature>
<comment type="caution">
    <text evidence="2">The sequence shown here is derived from an EMBL/GenBank/DDBJ whole genome shotgun (WGS) entry which is preliminary data.</text>
</comment>
<feature type="transmembrane region" description="Helical" evidence="1">
    <location>
        <begin position="221"/>
        <end position="240"/>
    </location>
</feature>
<proteinExistence type="predicted"/>
<keyword evidence="1" id="KW-1133">Transmembrane helix</keyword>
<evidence type="ECO:0000313" key="2">
    <source>
        <dbReference type="EMBL" id="RYU94063.1"/>
    </source>
</evidence>
<organism evidence="2 3">
    <name type="scientific">Emticicia agri</name>
    <dbReference type="NCBI Taxonomy" id="2492393"/>
    <lineage>
        <taxon>Bacteria</taxon>
        <taxon>Pseudomonadati</taxon>
        <taxon>Bacteroidota</taxon>
        <taxon>Cytophagia</taxon>
        <taxon>Cytophagales</taxon>
        <taxon>Leadbetterellaceae</taxon>
        <taxon>Emticicia</taxon>
    </lineage>
</organism>
<dbReference type="PANTHER" id="PTHR38454:SF1">
    <property type="entry name" value="INTEGRAL MEMBRANE PROTEIN"/>
    <property type="match status" value="1"/>
</dbReference>
<feature type="transmembrane region" description="Helical" evidence="1">
    <location>
        <begin position="167"/>
        <end position="184"/>
    </location>
</feature>
<dbReference type="RefSeq" id="WP_130022844.1">
    <property type="nucleotide sequence ID" value="NZ_SEWF01000032.1"/>
</dbReference>
<feature type="transmembrane region" description="Helical" evidence="1">
    <location>
        <begin position="143"/>
        <end position="162"/>
    </location>
</feature>
<evidence type="ECO:0000256" key="1">
    <source>
        <dbReference type="SAM" id="Phobius"/>
    </source>
</evidence>
<dbReference type="Pfam" id="PF09586">
    <property type="entry name" value="YfhO"/>
    <property type="match status" value="1"/>
</dbReference>
<keyword evidence="1" id="KW-0472">Membrane</keyword>
<feature type="transmembrane region" description="Helical" evidence="1">
    <location>
        <begin position="5"/>
        <end position="23"/>
    </location>
</feature>
<evidence type="ECO:0008006" key="4">
    <source>
        <dbReference type="Google" id="ProtNLM"/>
    </source>
</evidence>
<dbReference type="Proteomes" id="UP000293162">
    <property type="component" value="Unassembled WGS sequence"/>
</dbReference>
<protein>
    <recommendedName>
        <fullName evidence="4">YfhO family protein</fullName>
    </recommendedName>
</protein>
<feature type="transmembrane region" description="Helical" evidence="1">
    <location>
        <begin position="439"/>
        <end position="458"/>
    </location>
</feature>
<dbReference type="InterPro" id="IPR018580">
    <property type="entry name" value="Uncharacterised_YfhO"/>
</dbReference>